<dbReference type="EMBL" id="AGNL01047766">
    <property type="protein sequence ID" value="EJK46426.1"/>
    <property type="molecule type" value="Genomic_DNA"/>
</dbReference>
<keyword evidence="11" id="KW-0206">Cytoskeleton</keyword>
<evidence type="ECO:0000259" key="16">
    <source>
        <dbReference type="Pfam" id="PF12777"/>
    </source>
</evidence>
<evidence type="ECO:0000259" key="19">
    <source>
        <dbReference type="Pfam" id="PF17852"/>
    </source>
</evidence>
<evidence type="ECO:0000256" key="4">
    <source>
        <dbReference type="ARBA" id="ARBA00022737"/>
    </source>
</evidence>
<evidence type="ECO:0000259" key="17">
    <source>
        <dbReference type="Pfam" id="PF12780"/>
    </source>
</evidence>
<dbReference type="InterPro" id="IPR041589">
    <property type="entry name" value="DNAH3_AAA_lid_1"/>
</dbReference>
<evidence type="ECO:0008006" key="23">
    <source>
        <dbReference type="Google" id="ProtNLM"/>
    </source>
</evidence>
<feature type="domain" description="Dynein heavy chain 3 AAA+ lid" evidence="20">
    <location>
        <begin position="583"/>
        <end position="671"/>
    </location>
</feature>
<dbReference type="InterPro" id="IPR041466">
    <property type="entry name" value="Dynein_AAA5_ext"/>
</dbReference>
<organism evidence="21 22">
    <name type="scientific">Thalassiosira oceanica</name>
    <name type="common">Marine diatom</name>
    <dbReference type="NCBI Taxonomy" id="159749"/>
    <lineage>
        <taxon>Eukaryota</taxon>
        <taxon>Sar</taxon>
        <taxon>Stramenopiles</taxon>
        <taxon>Ochrophyta</taxon>
        <taxon>Bacillariophyta</taxon>
        <taxon>Coscinodiscophyceae</taxon>
        <taxon>Thalassiosirophycidae</taxon>
        <taxon>Thalassiosirales</taxon>
        <taxon>Thalassiosiraceae</taxon>
        <taxon>Thalassiosira</taxon>
    </lineage>
</organism>
<keyword evidence="12" id="KW-0966">Cell projection</keyword>
<dbReference type="Proteomes" id="UP000266841">
    <property type="component" value="Unassembled WGS sequence"/>
</dbReference>
<sequence>MPTEDIPIFLRLVNDLFMGLTVTSKVDENLKEKIVRVAKERGLQYDEMFVNKTCNFQELLDVRHSVMLLGPAGCAKTTIWKTLQGAHNLDKPKKTCVAETVNPKAVTGDELYGYMTLAKDWKDGVLSIIMRGMSKNFAEQGFHDYQTYKWVVLDGDIDAVWIESMNTVMDDNKVLTLVSNERVPLSPAMRMVFEINSLKNATPATVSRAGILFINETDVGWRPLVETWVQGRESSTEKNNLPSLFDRYIDALVEMTRRGYKEVTSIRLINKVSTIISLLEGLLPLVPEGKMTPETVEMIFAFSAMWAFGGPMIVDKSGDYRKKFSEDFATTFGAKFPKEGVCFDYFYDPASGKHVQWQSLVPKHSPVPIGTRPGETPFNELFVETTETVRVTYLLDKLVRNDKYAMLVGNAGTGKTEIIKNYLNSLDKDEDGILSKNIVMSYYTSSLTLQNELEGYIDKRSGNIFGPPMGKKMVFFIDDMNLPYVETYGTQNSIALLTQHMQYGSIFDRTDLGMRKQLMDIQYLAAMNPTAGSFEVCERCQRHFATFAIAMPSHSDLNTIFSSVFGGHLSTFQPSMQELTGKIVDTAIQVYEAVSTRFLPSAVRFMYNWNMRELANIFQGCCLAKGDYYIKPAMLARLFTHESHRVYADRLVTEDEIEVFDGFFNEIVKKNLVGPNLSAEDLFGPDNVYTNFVTMSDGSYLPAPSMEKLKAVLEAKLVEYNESNAIMDLVLFKQAILHITRINRIIQNPGGNAMLIGVGGSGKQSLCRLAAFIGDFEVRQISVTSSYSVEDLKEELRSVYVAAGVRGNPIVFLMTDSQIVNEHFLVYINGIITSGWIPDLFPKEDIDNILGSIANEAKSAGVPDTPESRINFFVSKVKKNLHVVLAFSPVGDTFRTRARRFPGLVNSTVIDQFHPWPRDALVSVAERFLKDVEMSVDESPDEVKRNLAMHMAEEHLSVAKMSQHFLETQRRYNYVTPKSFLELISFFKFLLGSKQTDLQRLVDRLDVGLSTLRKTSQDVTELQKDLKITMDKVGEKKVATDKLIEEMSVQQADAQVQEEAAQLEAEKANEESEKAMKIENEAEKELGEAKPAMEAAAGAVDCLSKAMLSELKNLSKPPSGVDKVTNACLILIEKEYNPKKQTWNRAKAMMQNVDAFKGKLGDFRGEDITEQEVGLLQKYVSDESFTPEKMSSKSAAAANLCTWVVNIYNFNRIYVKVKPLMDSLQAARESKAAAIASLEAAQQKVADVQEQLALLNKRYQEAVREKKEVEDQAEALTTRADLAQRLVGGLASENVRWGQEIERLKRNSLTLVGDCMLAAGFVSYVGAFDKELREELWKIQWSEDLKGRGIPMTDGSDPLEVLSDEGNNSKMVSEGLPSDRVSLENGAVLTNCKRWPLLIDPQAQAIKWLKRKEEGNLDIIQLTQKNWLKILESAITNGRCVIIENVGTDIDATLDPVLSRAIYKKGRSLYLKLGGEEVEYDPKFQLYLQTKLSNPHYKPEIAAQCTLINFIATERGLEDQLLAKVVELERPDLEEKARDLTAAAISYQIQLVDLEDELLERLANAPEDILSDVPLIEGLEATKKTAGEINEAVESGKVTQREVDEAREAYRPQASEGAMLYFLLTKLCVIDHMYQYSLDSFMTFFEKSVRTAPARDGLQDRVLSLRDSLRMSIFTWVSRGLFERHKLIFMAQLTFNLMKRGIIGSGDWNEAQFQFLIRAPTKVTDPNPLSWLPNAAWAAASALADIEGFDKFTSDLVEASPRFHEWFNAISPEDEKLPLDWAGLDRQPFQKMLVVRCLRPDRMTSALTNFIRSTLPEGNSYIECDSTLNSLEILGSCLEDSTPRTPIYFILSPGANVVADLDKKAAENGLQKGISYHNVSMGQGQDVVAMSCLETAHRSGHWVILNNVHLMPRWLVELEKKLDEYAAEGSHDKFRVFLTSDPSKTIPIGILNRCIKLTNEPPTGLKANLKRAWCFFPKEYIEEADSKTRSILFGLCHFHSIVMERKQFGPMGV</sequence>
<dbReference type="FunFam" id="1.20.920.20:FF:000001">
    <property type="entry name" value="dynein heavy chain 2, axonemal"/>
    <property type="match status" value="1"/>
</dbReference>
<feature type="coiled-coil region" evidence="13">
    <location>
        <begin position="1049"/>
        <end position="1088"/>
    </location>
</feature>
<dbReference type="GO" id="GO:0005874">
    <property type="term" value="C:microtubule"/>
    <property type="evidence" value="ECO:0007669"/>
    <property type="project" value="UniProtKB-KW"/>
</dbReference>
<keyword evidence="10" id="KW-0505">Motor protein</keyword>
<dbReference type="Pfam" id="PF03028">
    <property type="entry name" value="Dynein_heavy"/>
    <property type="match status" value="1"/>
</dbReference>
<evidence type="ECO:0000259" key="15">
    <source>
        <dbReference type="Pfam" id="PF12774"/>
    </source>
</evidence>
<dbReference type="FunFam" id="3.40.50.300:FF:002141">
    <property type="entry name" value="Dynein heavy chain"/>
    <property type="match status" value="1"/>
</dbReference>
<dbReference type="InterPro" id="IPR004273">
    <property type="entry name" value="Dynein_heavy_D6_P-loop"/>
</dbReference>
<evidence type="ECO:0000256" key="10">
    <source>
        <dbReference type="ARBA" id="ARBA00023175"/>
    </source>
</evidence>
<keyword evidence="7" id="KW-0243">Dynein</keyword>
<dbReference type="SUPFAM" id="SSF52540">
    <property type="entry name" value="P-loop containing nucleoside triphosphate hydrolases"/>
    <property type="match status" value="3"/>
</dbReference>
<dbReference type="Pfam" id="PF12780">
    <property type="entry name" value="AAA_8"/>
    <property type="match status" value="1"/>
</dbReference>
<dbReference type="InterPro" id="IPR027417">
    <property type="entry name" value="P-loop_NTPase"/>
</dbReference>
<dbReference type="Gene3D" id="1.10.472.130">
    <property type="match status" value="1"/>
</dbReference>
<keyword evidence="3" id="KW-0493">Microtubule</keyword>
<dbReference type="InterPro" id="IPR035706">
    <property type="entry name" value="AAA_9"/>
</dbReference>
<keyword evidence="2" id="KW-0963">Cytoplasm</keyword>
<dbReference type="GO" id="GO:0005930">
    <property type="term" value="C:axoneme"/>
    <property type="evidence" value="ECO:0007669"/>
    <property type="project" value="UniProtKB-SubCell"/>
</dbReference>
<proteinExistence type="predicted"/>
<dbReference type="PANTHER" id="PTHR22878:SF69">
    <property type="entry name" value="DYNEIN HEAVY CHAIN"/>
    <property type="match status" value="1"/>
</dbReference>
<feature type="domain" description="Dynein heavy chain ATP-binding dynein motor region" evidence="18">
    <location>
        <begin position="1373"/>
        <end position="1589"/>
    </location>
</feature>
<evidence type="ECO:0000256" key="1">
    <source>
        <dbReference type="ARBA" id="ARBA00004430"/>
    </source>
</evidence>
<evidence type="ECO:0000259" key="20">
    <source>
        <dbReference type="Pfam" id="PF17857"/>
    </source>
</evidence>
<evidence type="ECO:0000256" key="2">
    <source>
        <dbReference type="ARBA" id="ARBA00022490"/>
    </source>
</evidence>
<evidence type="ECO:0000256" key="7">
    <source>
        <dbReference type="ARBA" id="ARBA00023017"/>
    </source>
</evidence>
<evidence type="ECO:0000256" key="9">
    <source>
        <dbReference type="ARBA" id="ARBA00023069"/>
    </source>
</evidence>
<keyword evidence="22" id="KW-1185">Reference proteome</keyword>
<name>K0RBF7_THAOC</name>
<keyword evidence="8 13" id="KW-0175">Coiled coil</keyword>
<keyword evidence="9" id="KW-0969">Cilium</keyword>
<dbReference type="Pfam" id="PF12781">
    <property type="entry name" value="AAA_9"/>
    <property type="match status" value="1"/>
</dbReference>
<evidence type="ECO:0000256" key="11">
    <source>
        <dbReference type="ARBA" id="ARBA00023212"/>
    </source>
</evidence>
<dbReference type="Gene3D" id="3.40.50.300">
    <property type="entry name" value="P-loop containing nucleotide triphosphate hydrolases"/>
    <property type="match status" value="4"/>
</dbReference>
<dbReference type="InterPro" id="IPR042219">
    <property type="entry name" value="AAA_lid_11_sf"/>
</dbReference>
<feature type="domain" description="Dynein heavy chain region D6 P-loop" evidence="14">
    <location>
        <begin position="1843"/>
        <end position="1958"/>
    </location>
</feature>
<dbReference type="OrthoDB" id="424310at2759"/>
<dbReference type="GO" id="GO:0005524">
    <property type="term" value="F:ATP binding"/>
    <property type="evidence" value="ECO:0007669"/>
    <property type="project" value="UniProtKB-KW"/>
</dbReference>
<keyword evidence="6" id="KW-0067">ATP-binding</keyword>
<dbReference type="GO" id="GO:0008569">
    <property type="term" value="F:minus-end-directed microtubule motor activity"/>
    <property type="evidence" value="ECO:0007669"/>
    <property type="project" value="InterPro"/>
</dbReference>
<dbReference type="GO" id="GO:0045505">
    <property type="term" value="F:dynein intermediate chain binding"/>
    <property type="evidence" value="ECO:0007669"/>
    <property type="project" value="InterPro"/>
</dbReference>
<dbReference type="GO" id="GO:0030286">
    <property type="term" value="C:dynein complex"/>
    <property type="evidence" value="ECO:0007669"/>
    <property type="project" value="UniProtKB-KW"/>
</dbReference>
<evidence type="ECO:0000313" key="22">
    <source>
        <dbReference type="Proteomes" id="UP000266841"/>
    </source>
</evidence>
<feature type="domain" description="Dynein heavy chain hydrolytic ATP-binding dynein motor region" evidence="15">
    <location>
        <begin position="3"/>
        <end position="77"/>
    </location>
</feature>
<dbReference type="Gene3D" id="1.10.8.720">
    <property type="entry name" value="Region D6 of dynein motor"/>
    <property type="match status" value="1"/>
</dbReference>
<feature type="domain" description="Dynein heavy chain coiled coil stalk" evidence="16">
    <location>
        <begin position="1003"/>
        <end position="1342"/>
    </location>
</feature>
<dbReference type="Gene3D" id="6.10.140.1060">
    <property type="match status" value="1"/>
</dbReference>
<evidence type="ECO:0000256" key="6">
    <source>
        <dbReference type="ARBA" id="ARBA00022840"/>
    </source>
</evidence>
<keyword evidence="4" id="KW-0677">Repeat</keyword>
<evidence type="ECO:0000256" key="12">
    <source>
        <dbReference type="ARBA" id="ARBA00023273"/>
    </source>
</evidence>
<dbReference type="Gene3D" id="1.20.920.20">
    <property type="match status" value="1"/>
</dbReference>
<reference evidence="21 22" key="1">
    <citation type="journal article" date="2012" name="Genome Biol.">
        <title>Genome and low-iron response of an oceanic diatom adapted to chronic iron limitation.</title>
        <authorList>
            <person name="Lommer M."/>
            <person name="Specht M."/>
            <person name="Roy A.S."/>
            <person name="Kraemer L."/>
            <person name="Andreson R."/>
            <person name="Gutowska M.A."/>
            <person name="Wolf J."/>
            <person name="Bergner S.V."/>
            <person name="Schilhabel M.B."/>
            <person name="Klostermeier U.C."/>
            <person name="Beiko R.G."/>
            <person name="Rosenstiel P."/>
            <person name="Hippler M."/>
            <person name="Laroche J."/>
        </authorList>
    </citation>
    <scope>NUCLEOTIDE SEQUENCE [LARGE SCALE GENOMIC DNA]</scope>
    <source>
        <strain evidence="21 22">CCMP1005</strain>
    </source>
</reference>
<protein>
    <recommendedName>
        <fullName evidence="23">Dynein heavy chain</fullName>
    </recommendedName>
</protein>
<evidence type="ECO:0000256" key="8">
    <source>
        <dbReference type="ARBA" id="ARBA00023054"/>
    </source>
</evidence>
<dbReference type="FunFam" id="3.40.50.300:FF:000153">
    <property type="entry name" value="Dynein axonemal heavy chain 1"/>
    <property type="match status" value="1"/>
</dbReference>
<dbReference type="Pfam" id="PF17857">
    <property type="entry name" value="AAA_lid_1"/>
    <property type="match status" value="1"/>
</dbReference>
<feature type="domain" description="Dynein heavy chain AAA 5 extension" evidence="19">
    <location>
        <begin position="243"/>
        <end position="359"/>
    </location>
</feature>
<dbReference type="Pfam" id="PF12777">
    <property type="entry name" value="MT"/>
    <property type="match status" value="1"/>
</dbReference>
<dbReference type="Gene3D" id="1.20.920.30">
    <property type="match status" value="1"/>
</dbReference>
<dbReference type="FunFam" id="3.40.50.300:FF:000049">
    <property type="entry name" value="Dynein, axonemal, heavy chain 5"/>
    <property type="match status" value="1"/>
</dbReference>
<dbReference type="eggNOG" id="KOG3595">
    <property type="taxonomic scope" value="Eukaryota"/>
</dbReference>
<dbReference type="Pfam" id="PF17852">
    <property type="entry name" value="Dynein_AAA_lid"/>
    <property type="match status" value="1"/>
</dbReference>
<feature type="domain" description="Dynein heavy chain AAA module D4" evidence="17">
    <location>
        <begin position="727"/>
        <end position="989"/>
    </location>
</feature>
<dbReference type="GO" id="GO:0051959">
    <property type="term" value="F:dynein light intermediate chain binding"/>
    <property type="evidence" value="ECO:0007669"/>
    <property type="project" value="InterPro"/>
</dbReference>
<dbReference type="Gene3D" id="1.10.8.1220">
    <property type="match status" value="1"/>
</dbReference>
<evidence type="ECO:0000259" key="14">
    <source>
        <dbReference type="Pfam" id="PF03028"/>
    </source>
</evidence>
<dbReference type="InterPro" id="IPR024317">
    <property type="entry name" value="Dynein_heavy_chain_D4_dom"/>
</dbReference>
<feature type="coiled-coil region" evidence="13">
    <location>
        <begin position="1221"/>
        <end position="1286"/>
    </location>
</feature>
<accession>K0RBF7</accession>
<dbReference type="Pfam" id="PF12775">
    <property type="entry name" value="AAA_7"/>
    <property type="match status" value="1"/>
</dbReference>
<evidence type="ECO:0000259" key="18">
    <source>
        <dbReference type="Pfam" id="PF12781"/>
    </source>
</evidence>
<gene>
    <name evidence="21" type="ORF">THAOC_34903</name>
</gene>
<dbReference type="OMA" id="GPKWIML"/>
<keyword evidence="5" id="KW-0547">Nucleotide-binding</keyword>
<dbReference type="GO" id="GO:0007018">
    <property type="term" value="P:microtubule-based movement"/>
    <property type="evidence" value="ECO:0007669"/>
    <property type="project" value="InterPro"/>
</dbReference>
<evidence type="ECO:0000256" key="3">
    <source>
        <dbReference type="ARBA" id="ARBA00022701"/>
    </source>
</evidence>
<dbReference type="InterPro" id="IPR026983">
    <property type="entry name" value="DHC"/>
</dbReference>
<comment type="caution">
    <text evidence="21">The sequence shown here is derived from an EMBL/GenBank/DDBJ whole genome shotgun (WGS) entry which is preliminary data.</text>
</comment>
<dbReference type="PANTHER" id="PTHR22878">
    <property type="entry name" value="DYNEIN HEAVY CHAIN 6, AXONEMAL-LIKE-RELATED"/>
    <property type="match status" value="1"/>
</dbReference>
<dbReference type="InterPro" id="IPR024743">
    <property type="entry name" value="Dynein_HC_stalk"/>
</dbReference>
<evidence type="ECO:0000313" key="21">
    <source>
        <dbReference type="EMBL" id="EJK46426.1"/>
    </source>
</evidence>
<dbReference type="FunFam" id="1.10.8.1220:FF:000001">
    <property type="entry name" value="Dynein axonemal heavy chain 5"/>
    <property type="match status" value="1"/>
</dbReference>
<dbReference type="InterPro" id="IPR035699">
    <property type="entry name" value="AAA_6"/>
</dbReference>
<evidence type="ECO:0000256" key="5">
    <source>
        <dbReference type="ARBA" id="ARBA00022741"/>
    </source>
</evidence>
<dbReference type="Pfam" id="PF12774">
    <property type="entry name" value="AAA_6"/>
    <property type="match status" value="1"/>
</dbReference>
<comment type="subcellular location">
    <subcellularLocation>
        <location evidence="1">Cytoplasm</location>
        <location evidence="1">Cytoskeleton</location>
        <location evidence="1">Cilium axoneme</location>
    </subcellularLocation>
</comment>
<evidence type="ECO:0000256" key="13">
    <source>
        <dbReference type="SAM" id="Coils"/>
    </source>
</evidence>